<dbReference type="GO" id="GO:0005681">
    <property type="term" value="C:spliceosomal complex"/>
    <property type="evidence" value="ECO:0007669"/>
    <property type="project" value="InterPro"/>
</dbReference>
<dbReference type="GO" id="GO:0003723">
    <property type="term" value="F:RNA binding"/>
    <property type="evidence" value="ECO:0007669"/>
    <property type="project" value="InterPro"/>
</dbReference>
<comment type="subcellular location">
    <subcellularLocation>
        <location evidence="2">Cytoplasm</location>
        <location evidence="2">Cytosol</location>
    </subcellularLocation>
    <subcellularLocation>
        <location evidence="1 9">Nucleus</location>
    </subcellularLocation>
</comment>
<dbReference type="EMBL" id="CP048993">
    <property type="protein sequence ID" value="QID81115.1"/>
    <property type="molecule type" value="Genomic_DNA"/>
</dbReference>
<dbReference type="Proteomes" id="UP000501346">
    <property type="component" value="Chromosome ScXII"/>
</dbReference>
<dbReference type="SMR" id="A0A6C1DW63"/>
<dbReference type="InterPro" id="IPR010920">
    <property type="entry name" value="LSM_dom_sf"/>
</dbReference>
<evidence type="ECO:0000313" key="12">
    <source>
        <dbReference type="Proteomes" id="UP000501346"/>
    </source>
</evidence>
<dbReference type="InterPro" id="IPR034099">
    <property type="entry name" value="SmD3"/>
</dbReference>
<reference evidence="11 12" key="1">
    <citation type="journal article" date="2019" name="BMC Genomics">
        <title>Chromosome level assembly and comparative genome analysis confirm lager-brewing yeasts originated from a single hybridization.</title>
        <authorList>
            <person name="Salazar A.N."/>
            <person name="Gorter de Vries A.R."/>
            <person name="van den Broek M."/>
            <person name="Brouwers N."/>
            <person name="de la Torre Cortes P."/>
            <person name="Kuijpers N.G.A."/>
            <person name="Daran J.G."/>
            <person name="Abeel T."/>
        </authorList>
    </citation>
    <scope>NUCLEOTIDE SEQUENCE [LARGE SCALE GENOMIC DNA]</scope>
    <source>
        <strain evidence="11 12">CBS 1483</strain>
    </source>
</reference>
<dbReference type="PROSITE" id="PS52002">
    <property type="entry name" value="SM"/>
    <property type="match status" value="1"/>
</dbReference>
<evidence type="ECO:0000256" key="8">
    <source>
        <dbReference type="ARBA" id="ARBA00023274"/>
    </source>
</evidence>
<keyword evidence="7 9" id="KW-0539">Nucleus</keyword>
<dbReference type="AlphaFoldDB" id="A0A6C1DW63"/>
<evidence type="ECO:0000256" key="6">
    <source>
        <dbReference type="ARBA" id="ARBA00023187"/>
    </source>
</evidence>
<evidence type="ECO:0000259" key="10">
    <source>
        <dbReference type="PROSITE" id="PS52002"/>
    </source>
</evidence>
<keyword evidence="5 9" id="KW-0507">mRNA processing</keyword>
<evidence type="ECO:0000256" key="1">
    <source>
        <dbReference type="ARBA" id="ARBA00004123"/>
    </source>
</evidence>
<evidence type="ECO:0000256" key="2">
    <source>
        <dbReference type="ARBA" id="ARBA00004514"/>
    </source>
</evidence>
<dbReference type="SMART" id="SM00651">
    <property type="entry name" value="Sm"/>
    <property type="match status" value="1"/>
</dbReference>
<evidence type="ECO:0000256" key="7">
    <source>
        <dbReference type="ARBA" id="ARBA00023242"/>
    </source>
</evidence>
<gene>
    <name evidence="11" type="primary">SMD3_1</name>
    <name evidence="11" type="ORF">GRS66_003475</name>
</gene>
<dbReference type="PANTHER" id="PTHR23338">
    <property type="entry name" value="SMALL NUCLEAR RIBONUCLEOPROTEIN SM"/>
    <property type="match status" value="1"/>
</dbReference>
<keyword evidence="6 9" id="KW-0508">mRNA splicing</keyword>
<dbReference type="Pfam" id="PF01423">
    <property type="entry name" value="LSM"/>
    <property type="match status" value="1"/>
</dbReference>
<organism evidence="11 12">
    <name type="scientific">Saccharomyces pastorianus</name>
    <name type="common">Lager yeast</name>
    <name type="synonym">Saccharomyces cerevisiae x Saccharomyces eubayanus</name>
    <dbReference type="NCBI Taxonomy" id="27292"/>
    <lineage>
        <taxon>Eukaryota</taxon>
        <taxon>Fungi</taxon>
        <taxon>Dikarya</taxon>
        <taxon>Ascomycota</taxon>
        <taxon>Saccharomycotina</taxon>
        <taxon>Saccharomycetes</taxon>
        <taxon>Saccharomycetales</taxon>
        <taxon>Saccharomycetaceae</taxon>
        <taxon>Saccharomyces</taxon>
    </lineage>
</organism>
<dbReference type="InterPro" id="IPR027141">
    <property type="entry name" value="LSm4/Sm_D1/D3"/>
</dbReference>
<evidence type="ECO:0000256" key="5">
    <source>
        <dbReference type="ARBA" id="ARBA00022664"/>
    </source>
</evidence>
<name>A0A6C1DW63_SACPS</name>
<dbReference type="FunFam" id="2.30.30.100:FF:000002">
    <property type="entry name" value="Small nuclear ribonucleoprotein Sm D3"/>
    <property type="match status" value="1"/>
</dbReference>
<keyword evidence="4" id="KW-0963">Cytoplasm</keyword>
<dbReference type="GO" id="GO:0000387">
    <property type="term" value="P:spliceosomal snRNP assembly"/>
    <property type="evidence" value="ECO:0007669"/>
    <property type="project" value="UniProtKB-UniRule"/>
</dbReference>
<keyword evidence="12" id="KW-1185">Reference proteome</keyword>
<evidence type="ECO:0000256" key="9">
    <source>
        <dbReference type="RuleBase" id="RU365050"/>
    </source>
</evidence>
<dbReference type="Gene3D" id="2.30.30.100">
    <property type="match status" value="1"/>
</dbReference>
<sequence length="101" mass="11224">MTMNGIPVKLLNEAQGHIVSLELTTGATYRGKLVESEDSMNVQLRDVIATEPQGAVTHMDQIFVRGSQIKFIVVPDLLKNAPLFKKNSSRPMPPIRGPKRR</sequence>
<evidence type="ECO:0000313" key="11">
    <source>
        <dbReference type="EMBL" id="QID81115.1"/>
    </source>
</evidence>
<dbReference type="GO" id="GO:0005829">
    <property type="term" value="C:cytosol"/>
    <property type="evidence" value="ECO:0007669"/>
    <property type="project" value="UniProtKB-SubCell"/>
</dbReference>
<dbReference type="InterPro" id="IPR001163">
    <property type="entry name" value="Sm_dom_euk/arc"/>
</dbReference>
<keyword evidence="8 9" id="KW-0687">Ribonucleoprotein</keyword>
<comment type="similarity">
    <text evidence="3 9">Belongs to the snRNP core protein family.</text>
</comment>
<feature type="domain" description="Sm" evidence="10">
    <location>
        <begin position="6"/>
        <end position="78"/>
    </location>
</feature>
<evidence type="ECO:0000256" key="4">
    <source>
        <dbReference type="ARBA" id="ARBA00022490"/>
    </source>
</evidence>
<dbReference type="InterPro" id="IPR047575">
    <property type="entry name" value="Sm"/>
</dbReference>
<protein>
    <recommendedName>
        <fullName evidence="9">Small nuclear ribonucleoprotein Sm D3</fullName>
        <shortName evidence="9">Sm-D3</shortName>
    </recommendedName>
    <alternativeName>
        <fullName evidence="9">snRNP core protein D3</fullName>
    </alternativeName>
</protein>
<dbReference type="GO" id="GO:0005685">
    <property type="term" value="C:U1 snRNP"/>
    <property type="evidence" value="ECO:0007669"/>
    <property type="project" value="UniProtKB-ARBA"/>
</dbReference>
<evidence type="ECO:0000256" key="3">
    <source>
        <dbReference type="ARBA" id="ARBA00008146"/>
    </source>
</evidence>
<accession>A0A6C1DW63</accession>
<proteinExistence type="inferred from homology"/>
<dbReference type="CDD" id="cd01721">
    <property type="entry name" value="Sm_D3"/>
    <property type="match status" value="1"/>
</dbReference>
<dbReference type="OrthoDB" id="6425924at2759"/>
<dbReference type="SUPFAM" id="SSF50182">
    <property type="entry name" value="Sm-like ribonucleoproteins"/>
    <property type="match status" value="1"/>
</dbReference>